<feature type="region of interest" description="Disordered" evidence="3">
    <location>
        <begin position="1591"/>
        <end position="1641"/>
    </location>
</feature>
<feature type="compositionally biased region" description="Polar residues" evidence="3">
    <location>
        <begin position="407"/>
        <end position="425"/>
    </location>
</feature>
<dbReference type="PROSITE" id="PS00888">
    <property type="entry name" value="CNMP_BINDING_1"/>
    <property type="match status" value="1"/>
</dbReference>
<feature type="region of interest" description="Disordered" evidence="3">
    <location>
        <begin position="270"/>
        <end position="294"/>
    </location>
</feature>
<dbReference type="InterPro" id="IPR014710">
    <property type="entry name" value="RmlC-like_jellyroll"/>
</dbReference>
<feature type="compositionally biased region" description="Low complexity" evidence="3">
    <location>
        <begin position="10"/>
        <end position="21"/>
    </location>
</feature>
<feature type="region of interest" description="Disordered" evidence="3">
    <location>
        <begin position="222"/>
        <end position="249"/>
    </location>
</feature>
<feature type="region of interest" description="Disordered" evidence="3">
    <location>
        <begin position="1239"/>
        <end position="1281"/>
    </location>
</feature>
<evidence type="ECO:0000313" key="7">
    <source>
        <dbReference type="Proteomes" id="UP000594260"/>
    </source>
</evidence>
<keyword evidence="4" id="KW-0812">Transmembrane</keyword>
<feature type="compositionally biased region" description="Low complexity" evidence="3">
    <location>
        <begin position="1323"/>
        <end position="1353"/>
    </location>
</feature>
<dbReference type="RefSeq" id="XP_022662364.1">
    <property type="nucleotide sequence ID" value="XM_022806629.1"/>
</dbReference>
<evidence type="ECO:0000256" key="1">
    <source>
        <dbReference type="ARBA" id="ARBA00004651"/>
    </source>
</evidence>
<dbReference type="Gene3D" id="1.10.287.70">
    <property type="match status" value="1"/>
</dbReference>
<name>A0A7M7K7L2_VARDE</name>
<dbReference type="EnsemblMetazoa" id="XM_022806629">
    <property type="protein sequence ID" value="XP_022662364"/>
    <property type="gene ID" value="LOC111250825"/>
</dbReference>
<sequence>MTSPGPLNPPASSRPAASNNAGGRNHSPGIVAAATVEGHSQTTGNVGHPAQSLARQNSTNHSSITQQQQQQVQAQQHHNHQPPLSRPLSPCKDSVSSLLEQPIISAPSQTSLNSCSLQAANSLGQQQQHNLNNSLSSPVEHSTLASICSLSSTIVTPTSALSSLSSANRKFVLSSSDNLVLQQQQLQQQPSEIAGTSTHFAGTAATRSGDHKRRREIFTLTSKSSRSVDAEVDHRPSVPVAPGAKGDSTSVDHLLFNTATCNRNLVELSSQQPSQGGIGLSGQQPESLRAGSLQGLQKTSTCSIQAGSYGQLDMAVSSRFGSVNGADSPLAYPPAPAAQWRSGDLHSEGPSSLGSPGNLSQHRSHRASLSSVAPLGTLRPVPIETDAEAPNSTNLKINNDNNTLNTGHRQQQTEQSKEQNAQAQCQHRHNAQQECEDCVDSCHTTSVTINQIQQDIHDSTTVTENNDSINNNQQQQQQLSTSANINNNNNINHFNNCADSHSQNNSCSATSIITPSRQRHEGNSVRFCDTEAGEHDANQIQIDVNGTTLDQQGGSSSGRQHDETNSLYGTPKEEMAPGLGFGGASACGGVVGGGGGTPLAAGQEVKASFMRNQLEALFQPSDNKLAMKLFGSKKALMNERQRQKAAGHWIIHPCSNFRFYWDLCMLTLLVANLIVLPVAISFFNDDLSARWIAFNCLSDTIFLLDIVVNFRTGIMNQDNSEQVILEPKEIAHHYIRSWFFLDLVSSIPLDYIFLIFIQDYQDVNTYLQAGRALRILRFAKMLSLLRLLRLSRLVRYVNQWEEVYFLNMASVFMKIINLICMMLLIGHWSGCLQFLVPMLQGFPNNSWVTINDLAKKDWFEQYSWALFKAMSHMLCIGYGRFPPQSVTDMWLTLLSMISGATCYALFLGHTTNLIQSLDSSRRHYREKLKQVEEYMAYRKLPRDLRQRIADYFEHRYQGKFFNEDDILNELSERLHEDVVNYNCRSLVASVPFFANADPDFVSDVVTKLKYEVYQPGDLIIKEGTIGTKMYFIQEGIVDIVTAGGEVATSLSDGSYFGEICLLTNARRVASVRAETYCNLFSLSVEHFNTVLDQYPLVRRTMESIAAERLNKIGIDPSIVVSQHSDGDLLKVDMSTVEVLLSHDNALINKDDSDDERGDGFLKTGSRYGGLPRPRSECCFPRMEILASSPEPGKPAVLSPSQTMSSLHRASIVSTLAPFNPPCPSVSAAGLTLSVTPATPATPVAPPVPKVMPSGSASSGHSLSQGSTPVPPHSGPSGTFLGSGPLKAPAILATTATVVAAAASQGQTGPINRAGSGNDKNRNAPSTRSCASTTAATTMTSSSISSGKANISAGNNTSCSGNTTMLPRSSVKAFTAGSTTSSNGANVEKDTSNVRTVLSSQTVAGGGVGGQVSNSRDWQSQPSNQLAAGTTSFISPKDAGVSKDVTFSKSEKKPTVAIDRVGGSGSGSKPDVASSNCKISKDTVNSSTSRLIGGGVVAHGLASKDAVTGKDIIGHQHRDAVVGGDTVGSSSKPTPQGAVSTTDSSSSSAKSTLPRSITAGTSPSTKTIQPTHSSSTSASECATILPTVINTLDLPASGRTKDVANKSKESNVSTGAASAPGCRSNRESSSSSYSSSGSISKK</sequence>
<feature type="compositionally biased region" description="Low complexity" evidence="3">
    <location>
        <begin position="1626"/>
        <end position="1641"/>
    </location>
</feature>
<dbReference type="FunFam" id="1.10.287.70:FF:000083">
    <property type="entry name" value="Potassium/sodium hyperpolarization-activated cyclic nucleotide-gated channel"/>
    <property type="match status" value="1"/>
</dbReference>
<dbReference type="GO" id="GO:0098855">
    <property type="term" value="C:HCN channel complex"/>
    <property type="evidence" value="ECO:0007669"/>
    <property type="project" value="TreeGrafter"/>
</dbReference>
<feature type="compositionally biased region" description="Low complexity" evidence="3">
    <location>
        <begin position="1253"/>
        <end position="1266"/>
    </location>
</feature>
<evidence type="ECO:0000256" key="3">
    <source>
        <dbReference type="SAM" id="MobiDB-lite"/>
    </source>
</evidence>
<feature type="domain" description="Cyclic nucleotide-binding" evidence="5">
    <location>
        <begin position="992"/>
        <end position="1108"/>
    </location>
</feature>
<keyword evidence="4" id="KW-0472">Membrane</keyword>
<proteinExistence type="predicted"/>
<dbReference type="PANTHER" id="PTHR45689:SF5">
    <property type="entry name" value="I[[H]] CHANNEL, ISOFORM E"/>
    <property type="match status" value="1"/>
</dbReference>
<dbReference type="PROSITE" id="PS50042">
    <property type="entry name" value="CNMP_BINDING_3"/>
    <property type="match status" value="1"/>
</dbReference>
<dbReference type="Proteomes" id="UP000594260">
    <property type="component" value="Unplaced"/>
</dbReference>
<feature type="compositionally biased region" description="Polar residues" evidence="3">
    <location>
        <begin position="1552"/>
        <end position="1578"/>
    </location>
</feature>
<dbReference type="Pfam" id="PF00027">
    <property type="entry name" value="cNMP_binding"/>
    <property type="match status" value="1"/>
</dbReference>
<accession>A0A7M7K7L2</accession>
<feature type="region of interest" description="Disordered" evidence="3">
    <location>
        <begin position="1306"/>
        <end position="1353"/>
    </location>
</feature>
<evidence type="ECO:0000256" key="2">
    <source>
        <dbReference type="ARBA" id="ARBA00022475"/>
    </source>
</evidence>
<dbReference type="InterPro" id="IPR051413">
    <property type="entry name" value="K/Na_HCN_channel"/>
</dbReference>
<dbReference type="Pfam" id="PF08412">
    <property type="entry name" value="Ion_trans_N"/>
    <property type="match status" value="1"/>
</dbReference>
<dbReference type="InParanoid" id="A0A7M7K7L2"/>
<dbReference type="Gene3D" id="1.10.287.630">
    <property type="entry name" value="Helix hairpin bin"/>
    <property type="match status" value="1"/>
</dbReference>
<feature type="region of interest" description="Disordered" evidence="3">
    <location>
        <begin position="1"/>
        <end position="93"/>
    </location>
</feature>
<feature type="compositionally biased region" description="Low complexity" evidence="3">
    <location>
        <begin position="391"/>
        <end position="406"/>
    </location>
</feature>
<dbReference type="CDD" id="cd00038">
    <property type="entry name" value="CAP_ED"/>
    <property type="match status" value="1"/>
</dbReference>
<organism evidence="6 7">
    <name type="scientific">Varroa destructor</name>
    <name type="common">Honeybee mite</name>
    <dbReference type="NCBI Taxonomy" id="109461"/>
    <lineage>
        <taxon>Eukaryota</taxon>
        <taxon>Metazoa</taxon>
        <taxon>Ecdysozoa</taxon>
        <taxon>Arthropoda</taxon>
        <taxon>Chelicerata</taxon>
        <taxon>Arachnida</taxon>
        <taxon>Acari</taxon>
        <taxon>Parasitiformes</taxon>
        <taxon>Mesostigmata</taxon>
        <taxon>Gamasina</taxon>
        <taxon>Dermanyssoidea</taxon>
        <taxon>Varroidae</taxon>
        <taxon>Varroa</taxon>
    </lineage>
</organism>
<feature type="region of interest" description="Disordered" evidence="3">
    <location>
        <begin position="1520"/>
        <end position="1578"/>
    </location>
</feature>
<feature type="transmembrane region" description="Helical" evidence="4">
    <location>
        <begin position="738"/>
        <end position="757"/>
    </location>
</feature>
<dbReference type="GeneID" id="111250825"/>
<dbReference type="SUPFAM" id="SSF81324">
    <property type="entry name" value="Voltage-gated potassium channels"/>
    <property type="match status" value="1"/>
</dbReference>
<dbReference type="GO" id="GO:0035725">
    <property type="term" value="P:sodium ion transmembrane transport"/>
    <property type="evidence" value="ECO:0007669"/>
    <property type="project" value="TreeGrafter"/>
</dbReference>
<feature type="compositionally biased region" description="Polar residues" evidence="3">
    <location>
        <begin position="1412"/>
        <end position="1422"/>
    </location>
</feature>
<feature type="compositionally biased region" description="Low complexity" evidence="3">
    <location>
        <begin position="470"/>
        <end position="486"/>
    </location>
</feature>
<keyword evidence="4" id="KW-1133">Transmembrane helix</keyword>
<dbReference type="SMART" id="SM00100">
    <property type="entry name" value="cNMP"/>
    <property type="match status" value="1"/>
</dbReference>
<feature type="compositionally biased region" description="Basic and acidic residues" evidence="3">
    <location>
        <begin position="226"/>
        <end position="236"/>
    </location>
</feature>
<dbReference type="Gene3D" id="2.60.120.10">
    <property type="entry name" value="Jelly Rolls"/>
    <property type="match status" value="1"/>
</dbReference>
<dbReference type="InterPro" id="IPR018490">
    <property type="entry name" value="cNMP-bd_dom_sf"/>
</dbReference>
<feature type="compositionally biased region" description="Polar residues" evidence="3">
    <location>
        <begin position="547"/>
        <end position="558"/>
    </location>
</feature>
<keyword evidence="2" id="KW-1003">Cell membrane</keyword>
<comment type="subcellular location">
    <subcellularLocation>
        <location evidence="1">Cell membrane</location>
        <topology evidence="1">Multi-pass membrane protein</topology>
    </subcellularLocation>
</comment>
<feature type="region of interest" description="Disordered" evidence="3">
    <location>
        <begin position="334"/>
        <end position="425"/>
    </location>
</feature>
<dbReference type="SMR" id="A0A7M7K7L2"/>
<dbReference type="GO" id="GO:0005249">
    <property type="term" value="F:voltage-gated potassium channel activity"/>
    <property type="evidence" value="ECO:0007669"/>
    <property type="project" value="TreeGrafter"/>
</dbReference>
<feature type="transmembrane region" description="Helical" evidence="4">
    <location>
        <begin position="659"/>
        <end position="683"/>
    </location>
</feature>
<dbReference type="GO" id="GO:0003254">
    <property type="term" value="P:regulation of membrane depolarization"/>
    <property type="evidence" value="ECO:0007669"/>
    <property type="project" value="TreeGrafter"/>
</dbReference>
<feature type="region of interest" description="Disordered" evidence="3">
    <location>
        <begin position="1456"/>
        <end position="1478"/>
    </location>
</feature>
<dbReference type="InterPro" id="IPR000595">
    <property type="entry name" value="cNMP-bd_dom"/>
</dbReference>
<evidence type="ECO:0000259" key="5">
    <source>
        <dbReference type="PROSITE" id="PS50042"/>
    </source>
</evidence>
<dbReference type="OrthoDB" id="421226at2759"/>
<feature type="region of interest" description="Disordered" evidence="3">
    <location>
        <begin position="462"/>
        <end position="486"/>
    </location>
</feature>
<feature type="region of interest" description="Disordered" evidence="3">
    <location>
        <begin position="1403"/>
        <end position="1422"/>
    </location>
</feature>
<feature type="compositionally biased region" description="Low complexity" evidence="3">
    <location>
        <begin position="348"/>
        <end position="360"/>
    </location>
</feature>
<dbReference type="InterPro" id="IPR013621">
    <property type="entry name" value="Ion_trans_N"/>
</dbReference>
<feature type="region of interest" description="Disordered" evidence="3">
    <location>
        <begin position="547"/>
        <end position="573"/>
    </location>
</feature>
<keyword evidence="7" id="KW-1185">Reference proteome</keyword>
<dbReference type="PANTHER" id="PTHR45689">
    <property type="entry name" value="I[[H]] CHANNEL, ISOFORM E"/>
    <property type="match status" value="1"/>
</dbReference>
<feature type="compositionally biased region" description="Low complexity" evidence="3">
    <location>
        <begin position="56"/>
        <end position="76"/>
    </location>
</feature>
<feature type="compositionally biased region" description="Low complexity" evidence="3">
    <location>
        <begin position="1539"/>
        <end position="1551"/>
    </location>
</feature>
<feature type="compositionally biased region" description="Polar residues" evidence="3">
    <location>
        <begin position="1526"/>
        <end position="1538"/>
    </location>
</feature>
<feature type="compositionally biased region" description="Basic and acidic residues" evidence="3">
    <location>
        <begin position="1598"/>
        <end position="1608"/>
    </location>
</feature>
<dbReference type="SUPFAM" id="SSF51206">
    <property type="entry name" value="cAMP-binding domain-like"/>
    <property type="match status" value="1"/>
</dbReference>
<reference evidence="6" key="1">
    <citation type="submission" date="2021-01" db="UniProtKB">
        <authorList>
            <consortium name="EnsemblMetazoa"/>
        </authorList>
    </citation>
    <scope>IDENTIFICATION</scope>
</reference>
<protein>
    <recommendedName>
        <fullName evidence="5">Cyclic nucleotide-binding domain-containing protein</fullName>
    </recommendedName>
</protein>
<evidence type="ECO:0000313" key="6">
    <source>
        <dbReference type="EnsemblMetazoa" id="XP_022662364"/>
    </source>
</evidence>
<feature type="compositionally biased region" description="Polar residues" evidence="3">
    <location>
        <begin position="270"/>
        <end position="286"/>
    </location>
</feature>
<dbReference type="KEGG" id="vde:111250825"/>
<evidence type="ECO:0000256" key="4">
    <source>
        <dbReference type="SAM" id="Phobius"/>
    </source>
</evidence>
<dbReference type="InterPro" id="IPR018488">
    <property type="entry name" value="cNMP-bd_CS"/>
</dbReference>